<reference evidence="1" key="1">
    <citation type="submission" date="2021-01" db="EMBL/GenBank/DDBJ databases">
        <authorList>
            <person name="Kaushik A."/>
        </authorList>
    </citation>
    <scope>NUCLEOTIDE SEQUENCE</scope>
    <source>
        <strain evidence="1">AG1-1C</strain>
    </source>
</reference>
<dbReference type="Proteomes" id="UP000663846">
    <property type="component" value="Unassembled WGS sequence"/>
</dbReference>
<evidence type="ECO:0000313" key="1">
    <source>
        <dbReference type="EMBL" id="CAE6379169.1"/>
    </source>
</evidence>
<dbReference type="InterPro" id="IPR012674">
    <property type="entry name" value="Calycin"/>
</dbReference>
<accession>A0A8H2WJV9</accession>
<sequence>MSEPSPQPSITVHQPDSFHPSLSREHFDVDKFMGKWHVIWSTLPLWKSRSDVTITYSPLLISPSSDTVKFDDIVEYRSRASPGSAKSRVVGVDTLVTTPHGAPEGYVSGVSYHWRGKGWLMIATSKWQVLGYDPDQGWAVTYFSKTLFTPAGLDIYVRDPTSVGKEVIDDIREATKKVGGEVGRLAEDFFEVPVTE</sequence>
<protein>
    <recommendedName>
        <fullName evidence="3">Lipocalin/cytosolic fatty-acid binding domain-containing protein</fullName>
    </recommendedName>
</protein>
<gene>
    <name evidence="1" type="ORF">RDB_LOCUS32650</name>
</gene>
<evidence type="ECO:0008006" key="3">
    <source>
        <dbReference type="Google" id="ProtNLM"/>
    </source>
</evidence>
<comment type="caution">
    <text evidence="1">The sequence shown here is derived from an EMBL/GenBank/DDBJ whole genome shotgun (WGS) entry which is preliminary data.</text>
</comment>
<name>A0A8H2WJV9_9AGAM</name>
<dbReference type="SUPFAM" id="SSF50814">
    <property type="entry name" value="Lipocalins"/>
    <property type="match status" value="1"/>
</dbReference>
<dbReference type="Gene3D" id="2.40.128.20">
    <property type="match status" value="1"/>
</dbReference>
<dbReference type="EMBL" id="CAJMWS010000208">
    <property type="protein sequence ID" value="CAE6379169.1"/>
    <property type="molecule type" value="Genomic_DNA"/>
</dbReference>
<proteinExistence type="predicted"/>
<dbReference type="AlphaFoldDB" id="A0A8H2WJV9"/>
<evidence type="ECO:0000313" key="2">
    <source>
        <dbReference type="Proteomes" id="UP000663846"/>
    </source>
</evidence>
<organism evidence="1 2">
    <name type="scientific">Rhizoctonia solani</name>
    <dbReference type="NCBI Taxonomy" id="456999"/>
    <lineage>
        <taxon>Eukaryota</taxon>
        <taxon>Fungi</taxon>
        <taxon>Dikarya</taxon>
        <taxon>Basidiomycota</taxon>
        <taxon>Agaricomycotina</taxon>
        <taxon>Agaricomycetes</taxon>
        <taxon>Cantharellales</taxon>
        <taxon>Ceratobasidiaceae</taxon>
        <taxon>Rhizoctonia</taxon>
    </lineage>
</organism>